<comment type="subcellular location">
    <subcellularLocation>
        <location evidence="1">Membrane</location>
        <topology evidence="1">Multi-pass membrane protein</topology>
    </subcellularLocation>
</comment>
<evidence type="ECO:0000256" key="3">
    <source>
        <dbReference type="ARBA" id="ARBA00022692"/>
    </source>
</evidence>
<dbReference type="Proteomes" id="UP000830343">
    <property type="component" value="Chromosome"/>
</dbReference>
<dbReference type="InterPro" id="IPR011990">
    <property type="entry name" value="TPR-like_helical_dom_sf"/>
</dbReference>
<keyword evidence="10" id="KW-0645">Protease</keyword>
<feature type="transmembrane region" description="Helical" evidence="8">
    <location>
        <begin position="196"/>
        <end position="221"/>
    </location>
</feature>
<keyword evidence="5 8" id="KW-1133">Transmembrane helix</keyword>
<feature type="domain" description="Peptidase S54 rhomboid" evidence="9">
    <location>
        <begin position="194"/>
        <end position="327"/>
    </location>
</feature>
<dbReference type="Pfam" id="PF01694">
    <property type="entry name" value="Rhomboid"/>
    <property type="match status" value="1"/>
</dbReference>
<keyword evidence="7" id="KW-0802">TPR repeat</keyword>
<dbReference type="InterPro" id="IPR035952">
    <property type="entry name" value="Rhomboid-like_sf"/>
</dbReference>
<evidence type="ECO:0000256" key="1">
    <source>
        <dbReference type="ARBA" id="ARBA00004141"/>
    </source>
</evidence>
<accession>A0ABY3ZXI9</accession>
<dbReference type="InterPro" id="IPR050925">
    <property type="entry name" value="Rhomboid_protease_S54"/>
</dbReference>
<evidence type="ECO:0000256" key="8">
    <source>
        <dbReference type="SAM" id="Phobius"/>
    </source>
</evidence>
<dbReference type="Gene3D" id="1.20.1540.10">
    <property type="entry name" value="Rhomboid-like"/>
    <property type="match status" value="1"/>
</dbReference>
<evidence type="ECO:0000313" key="11">
    <source>
        <dbReference type="Proteomes" id="UP000830343"/>
    </source>
</evidence>
<feature type="transmembrane region" description="Helical" evidence="8">
    <location>
        <begin position="335"/>
        <end position="356"/>
    </location>
</feature>
<organism evidence="10 11">
    <name type="scientific">Macrococcus armenti</name>
    <dbReference type="NCBI Taxonomy" id="2875764"/>
    <lineage>
        <taxon>Bacteria</taxon>
        <taxon>Bacillati</taxon>
        <taxon>Bacillota</taxon>
        <taxon>Bacilli</taxon>
        <taxon>Bacillales</taxon>
        <taxon>Staphylococcaceae</taxon>
        <taxon>Macrococcus</taxon>
    </lineage>
</organism>
<dbReference type="GO" id="GO:0006508">
    <property type="term" value="P:proteolysis"/>
    <property type="evidence" value="ECO:0007669"/>
    <property type="project" value="UniProtKB-KW"/>
</dbReference>
<comment type="similarity">
    <text evidence="2">Belongs to the peptidase S54 family.</text>
</comment>
<dbReference type="PANTHER" id="PTHR43731:SF14">
    <property type="entry name" value="PRESENILIN-ASSOCIATED RHOMBOID-LIKE PROTEIN, MITOCHONDRIAL"/>
    <property type="match status" value="1"/>
</dbReference>
<feature type="transmembrane region" description="Helical" evidence="8">
    <location>
        <begin position="233"/>
        <end position="253"/>
    </location>
</feature>
<feature type="repeat" description="TPR" evidence="7">
    <location>
        <begin position="429"/>
        <end position="462"/>
    </location>
</feature>
<name>A0ABY3ZXI9_9STAP</name>
<feature type="transmembrane region" description="Helical" evidence="8">
    <location>
        <begin position="259"/>
        <end position="279"/>
    </location>
</feature>
<feature type="transmembrane region" description="Helical" evidence="8">
    <location>
        <begin position="311"/>
        <end position="330"/>
    </location>
</feature>
<dbReference type="InterPro" id="IPR019734">
    <property type="entry name" value="TPR_rpt"/>
</dbReference>
<evidence type="ECO:0000256" key="2">
    <source>
        <dbReference type="ARBA" id="ARBA00009045"/>
    </source>
</evidence>
<dbReference type="PANTHER" id="PTHR43731">
    <property type="entry name" value="RHOMBOID PROTEASE"/>
    <property type="match status" value="1"/>
</dbReference>
<reference evidence="10" key="2">
    <citation type="submission" date="2022-04" db="EMBL/GenBank/DDBJ databases">
        <title>Antimicrobial genetic elements in methicillin-resistant Macrococcus armenti.</title>
        <authorList>
            <person name="Keller J.E."/>
            <person name="Schwendener S."/>
            <person name="Pantucek R."/>
            <person name="Perreten V."/>
        </authorList>
    </citation>
    <scope>NUCLEOTIDE SEQUENCE</scope>
    <source>
        <strain evidence="10">CCM 2609</strain>
    </source>
</reference>
<dbReference type="EMBL" id="CP094348">
    <property type="protein sequence ID" value="UOB19733.1"/>
    <property type="molecule type" value="Genomic_DNA"/>
</dbReference>
<dbReference type="GO" id="GO:0008233">
    <property type="term" value="F:peptidase activity"/>
    <property type="evidence" value="ECO:0007669"/>
    <property type="project" value="UniProtKB-KW"/>
</dbReference>
<dbReference type="SUPFAM" id="SSF144091">
    <property type="entry name" value="Rhomboid-like"/>
    <property type="match status" value="1"/>
</dbReference>
<evidence type="ECO:0000256" key="6">
    <source>
        <dbReference type="ARBA" id="ARBA00023136"/>
    </source>
</evidence>
<evidence type="ECO:0000313" key="10">
    <source>
        <dbReference type="EMBL" id="UOB19733.1"/>
    </source>
</evidence>
<dbReference type="RefSeq" id="WP_243365124.1">
    <property type="nucleotide sequence ID" value="NZ_CP094348.1"/>
</dbReference>
<evidence type="ECO:0000256" key="7">
    <source>
        <dbReference type="PROSITE-ProRule" id="PRU00339"/>
    </source>
</evidence>
<dbReference type="Gene3D" id="1.25.40.10">
    <property type="entry name" value="Tetratricopeptide repeat domain"/>
    <property type="match status" value="1"/>
</dbReference>
<dbReference type="SUPFAM" id="SSF48452">
    <property type="entry name" value="TPR-like"/>
    <property type="match status" value="1"/>
</dbReference>
<keyword evidence="4 10" id="KW-0378">Hydrolase</keyword>
<sequence>MINERQVWRSIFEFIKYTGYEYFTHNSDEEDIWLIHRKNGSIKRIVFRKETAQATLFMVQKVIDHFDDIEMSAGVHIKDFEIILVNQTNQITNDLPLNIHVKECNDKLTLDKLLKHHYNVITNKYRDKSVNTYKRLVLNDNVIEKATRKFSPITYILILVNIIIFIYTFFWNVTHKVDLAIEKGGLTHFNFVHGDYYRIITSIFLHFDIQHLLFNMMSLFIFGKFIEYFYRKWQYLCIYIGGGIIGNLISLTFDNASVSVGASGAICALIGAFIIYLVFSSKFDKRFILQSFIGVCIFLGASAIFENVNHFAHFGGLFGGMFIATLYYVYQYRTLYFYIMIAGIVIITILLLLNIFSEKEHHIYNEYAKAYMIEGNDDESIRVIRQTIDKGYDNDETYILYGLVKTKQESLSNGLLVWLNAIKKFPDSDRLNYQLALAYRSIDDYQKAEKYINKAIVLNEKDEYIQLKKEIKKFR</sequence>
<proteinExistence type="inferred from homology"/>
<evidence type="ECO:0000256" key="4">
    <source>
        <dbReference type="ARBA" id="ARBA00022801"/>
    </source>
</evidence>
<keyword evidence="11" id="KW-1185">Reference proteome</keyword>
<feature type="transmembrane region" description="Helical" evidence="8">
    <location>
        <begin position="286"/>
        <end position="305"/>
    </location>
</feature>
<reference evidence="10" key="1">
    <citation type="submission" date="2022-03" db="EMBL/GenBank/DDBJ databases">
        <authorList>
            <person name="Vrbovska V."/>
            <person name="Kovarovic V."/>
            <person name="Botka T."/>
            <person name="Pantucek R."/>
        </authorList>
    </citation>
    <scope>NUCLEOTIDE SEQUENCE</scope>
    <source>
        <strain evidence="10">CCM 2609</strain>
    </source>
</reference>
<dbReference type="EC" id="3.4.21.105" evidence="10"/>
<evidence type="ECO:0000256" key="5">
    <source>
        <dbReference type="ARBA" id="ARBA00022989"/>
    </source>
</evidence>
<gene>
    <name evidence="10" type="ORF">MRZ06_06675</name>
</gene>
<evidence type="ECO:0000259" key="9">
    <source>
        <dbReference type="Pfam" id="PF01694"/>
    </source>
</evidence>
<keyword evidence="6 8" id="KW-0472">Membrane</keyword>
<protein>
    <submittedName>
        <fullName evidence="10">Rhomboid family intramembrane serine protease</fullName>
        <ecNumber evidence="10">3.4.21.105</ecNumber>
    </submittedName>
</protein>
<dbReference type="PROSITE" id="PS50005">
    <property type="entry name" value="TPR"/>
    <property type="match status" value="1"/>
</dbReference>
<keyword evidence="3 8" id="KW-0812">Transmembrane</keyword>
<feature type="transmembrane region" description="Helical" evidence="8">
    <location>
        <begin position="153"/>
        <end position="173"/>
    </location>
</feature>
<dbReference type="InterPro" id="IPR022764">
    <property type="entry name" value="Peptidase_S54_rhomboid_dom"/>
</dbReference>
<dbReference type="Pfam" id="PF13181">
    <property type="entry name" value="TPR_8"/>
    <property type="match status" value="1"/>
</dbReference>